<dbReference type="InterPro" id="IPR002104">
    <property type="entry name" value="Integrase_catalytic"/>
</dbReference>
<dbReference type="Gene3D" id="1.10.443.10">
    <property type="entry name" value="Intergrase catalytic core"/>
    <property type="match status" value="1"/>
</dbReference>
<evidence type="ECO:0000313" key="4">
    <source>
        <dbReference type="Proteomes" id="UP000582231"/>
    </source>
</evidence>
<dbReference type="Pfam" id="PF00589">
    <property type="entry name" value="Phage_integrase"/>
    <property type="match status" value="1"/>
</dbReference>
<dbReference type="InterPro" id="IPR011010">
    <property type="entry name" value="DNA_brk_join_enz"/>
</dbReference>
<keyword evidence="4" id="KW-1185">Reference proteome</keyword>
<name>A0A852RST5_9ACTN</name>
<dbReference type="EMBL" id="JACCBF010000001">
    <property type="protein sequence ID" value="NYD30984.1"/>
    <property type="molecule type" value="Genomic_DNA"/>
</dbReference>
<gene>
    <name evidence="3" type="ORF">BJ958_002530</name>
</gene>
<evidence type="ECO:0000259" key="2">
    <source>
        <dbReference type="PROSITE" id="PS51898"/>
    </source>
</evidence>
<dbReference type="GO" id="GO:0015074">
    <property type="term" value="P:DNA integration"/>
    <property type="evidence" value="ECO:0007669"/>
    <property type="project" value="InterPro"/>
</dbReference>
<evidence type="ECO:0000313" key="3">
    <source>
        <dbReference type="EMBL" id="NYD30984.1"/>
    </source>
</evidence>
<proteinExistence type="predicted"/>
<organism evidence="3 4">
    <name type="scientific">Nocardioides kongjuensis</name>
    <dbReference type="NCBI Taxonomy" id="349522"/>
    <lineage>
        <taxon>Bacteria</taxon>
        <taxon>Bacillati</taxon>
        <taxon>Actinomycetota</taxon>
        <taxon>Actinomycetes</taxon>
        <taxon>Propionibacteriales</taxon>
        <taxon>Nocardioidaceae</taxon>
        <taxon>Nocardioides</taxon>
    </lineage>
</organism>
<feature type="domain" description="Tyr recombinase" evidence="2">
    <location>
        <begin position="462"/>
        <end position="683"/>
    </location>
</feature>
<dbReference type="SUPFAM" id="SSF56349">
    <property type="entry name" value="DNA breaking-rejoining enzymes"/>
    <property type="match status" value="1"/>
</dbReference>
<accession>A0A852RST5</accession>
<sequence>MTLSLASDLLRDRVPDREVSWESFLKERIDREWRPGEFDYDRLLFIPDLDSPHTSGTICQRPGCGIILSNDLTCPACRSEHRRSGTDLSIKEWLAQVEPKVRTSPCLDCAVAGCPRTHEQFGLCNVHGQAFKNWRKKPTSGERVEDWIAERSPVPLPAKAECLVGACVRTSVISGLCRTHANNLRLWRKRNGQATDLTIEQWLSREMEPLFDAENRTTYSSIGATPFMLLPEPLRWEFLYTVQQRDRGGRQLSARHLRGAYLHHRQAGTTTVVGAKSFGRKVERYLAPLMDEWQRHVDTAHRQWSGTDDRDRRLIYLRDVELRKTQRTVGPNAVLDLRSIEQDWIIDAIHAWLAEAPRGYELAIQMRTAWVLASRTLTVRGTPLQALGAQDIDAIVTAIRERWDHEQYQHAMIRAVRVLLEFGRRHEDFKTTWWQIPARFVVDPARHRPNGAHKPRNVRNVDEPYRFVPQPVIEHVMNHLHLLDRRDPYWTAEARAMIYLHERCGRRTGETIRLVDDCISYDNDGAPYLEWVAGKPPYAPGKRLPIHQETHDVIRQWQAIKREHGVESKWLFPARRGTTLDKHWAYPYLGDRLDELIAAIQAEAPLTDPVEGVEGNLIYFDLDSIDPYSFRHAFAQRFADATDAEGRPTTPPDVLQDYMGHKNFNTTMAYYEVSAKRRKQALQAVPPRRLNLHGQAVPVDRERDTFTKVAVTLGHCTEPQNIAAHGHGCMVNHACESCPFFLVDPLERDGMSAKRQAIKVQLERARAINAQQHLLDHYEARIKDCTTIIDGIDAYVAGLPAAERQTIEGALHRLAEVRRLATMPRLINLRAVFTDGERA</sequence>
<dbReference type="Proteomes" id="UP000582231">
    <property type="component" value="Unassembled WGS sequence"/>
</dbReference>
<dbReference type="AlphaFoldDB" id="A0A852RST5"/>
<reference evidence="3 4" key="1">
    <citation type="submission" date="2020-07" db="EMBL/GenBank/DDBJ databases">
        <title>Sequencing the genomes of 1000 actinobacteria strains.</title>
        <authorList>
            <person name="Klenk H.-P."/>
        </authorList>
    </citation>
    <scope>NUCLEOTIDE SEQUENCE [LARGE SCALE GENOMIC DNA]</scope>
    <source>
        <strain evidence="3 4">DSM 19082</strain>
    </source>
</reference>
<dbReference type="RefSeq" id="WP_218865732.1">
    <property type="nucleotide sequence ID" value="NZ_BAABEF010000001.1"/>
</dbReference>
<dbReference type="InterPro" id="IPR013762">
    <property type="entry name" value="Integrase-like_cat_sf"/>
</dbReference>
<dbReference type="PROSITE" id="PS51898">
    <property type="entry name" value="TYR_RECOMBINASE"/>
    <property type="match status" value="1"/>
</dbReference>
<comment type="caution">
    <text evidence="3">The sequence shown here is derived from an EMBL/GenBank/DDBJ whole genome shotgun (WGS) entry which is preliminary data.</text>
</comment>
<evidence type="ECO:0000256" key="1">
    <source>
        <dbReference type="ARBA" id="ARBA00023172"/>
    </source>
</evidence>
<dbReference type="GO" id="GO:0006310">
    <property type="term" value="P:DNA recombination"/>
    <property type="evidence" value="ECO:0007669"/>
    <property type="project" value="UniProtKB-KW"/>
</dbReference>
<dbReference type="GO" id="GO:0003677">
    <property type="term" value="F:DNA binding"/>
    <property type="evidence" value="ECO:0007669"/>
    <property type="project" value="InterPro"/>
</dbReference>
<protein>
    <submittedName>
        <fullName evidence="3">Integrase</fullName>
    </submittedName>
</protein>
<keyword evidence="1" id="KW-0233">DNA recombination</keyword>
<dbReference type="CDD" id="cd00397">
    <property type="entry name" value="DNA_BRE_C"/>
    <property type="match status" value="1"/>
</dbReference>